<keyword evidence="2" id="KW-1133">Transmembrane helix</keyword>
<comment type="caution">
    <text evidence="3">The sequence shown here is derived from an EMBL/GenBank/DDBJ whole genome shotgun (WGS) entry which is preliminary data.</text>
</comment>
<evidence type="ECO:0000256" key="2">
    <source>
        <dbReference type="SAM" id="Phobius"/>
    </source>
</evidence>
<reference evidence="3 4" key="1">
    <citation type="submission" date="2024-02" db="EMBL/GenBank/DDBJ databases">
        <title>Chromosome-scale genome assembly of the rough periwinkle Littorina saxatilis.</title>
        <authorList>
            <person name="De Jode A."/>
            <person name="Faria R."/>
            <person name="Formenti G."/>
            <person name="Sims Y."/>
            <person name="Smith T.P."/>
            <person name="Tracey A."/>
            <person name="Wood J.M.D."/>
            <person name="Zagrodzka Z.B."/>
            <person name="Johannesson K."/>
            <person name="Butlin R.K."/>
            <person name="Leder E.H."/>
        </authorList>
    </citation>
    <scope>NUCLEOTIDE SEQUENCE [LARGE SCALE GENOMIC DNA]</scope>
    <source>
        <strain evidence="3">Snail1</strain>
        <tissue evidence="3">Muscle</tissue>
    </source>
</reference>
<name>A0AAN9BBC6_9CAEN</name>
<proteinExistence type="predicted"/>
<feature type="transmembrane region" description="Helical" evidence="2">
    <location>
        <begin position="151"/>
        <end position="175"/>
    </location>
</feature>
<sequence length="385" mass="41516">MNEVSLTLKYVLVTVCTEATEKQVKTTVLLRIVQQNEAWPGLCTDSACTNADVTATCDGVNSKSITTVVIIQQLPETLRSNGTINGTQITGSPRDVLFMVAVQGNAFNLTSIGAVLDKTQVLVALLRTCTPGYILTGTECVKQEEPPSVSIGAIIGGVVGSLGVVTFIVLVVIVYRRLGRAGRRPSAGRGDEHDCSGLIATGHNAGSGHRGRQAAIQLNHMGLDLNNPGHDGKIQRPVSDYDVIGEENPNIAKYLAERPPARKLRDDPAPCNPYDIIDTCHAPGPLDCTTLADEHADEVSHPDYLSPCSPRKENEEDSEPDYLTPCSSHDNFDKVIHSDQLTPCFGLNDSDKVNHSDYLTLCFGLNDSDKVNHSDYLTPCPKLDI</sequence>
<protein>
    <submittedName>
        <fullName evidence="3">Uncharacterized protein</fullName>
    </submittedName>
</protein>
<keyword evidence="2" id="KW-0812">Transmembrane</keyword>
<keyword evidence="2" id="KW-0472">Membrane</keyword>
<dbReference type="AlphaFoldDB" id="A0AAN9BBC6"/>
<evidence type="ECO:0000313" key="3">
    <source>
        <dbReference type="EMBL" id="KAK7102773.1"/>
    </source>
</evidence>
<evidence type="ECO:0000256" key="1">
    <source>
        <dbReference type="SAM" id="MobiDB-lite"/>
    </source>
</evidence>
<dbReference type="EMBL" id="JBAMIC010000010">
    <property type="protein sequence ID" value="KAK7102773.1"/>
    <property type="molecule type" value="Genomic_DNA"/>
</dbReference>
<organism evidence="3 4">
    <name type="scientific">Littorina saxatilis</name>
    <dbReference type="NCBI Taxonomy" id="31220"/>
    <lineage>
        <taxon>Eukaryota</taxon>
        <taxon>Metazoa</taxon>
        <taxon>Spiralia</taxon>
        <taxon>Lophotrochozoa</taxon>
        <taxon>Mollusca</taxon>
        <taxon>Gastropoda</taxon>
        <taxon>Caenogastropoda</taxon>
        <taxon>Littorinimorpha</taxon>
        <taxon>Littorinoidea</taxon>
        <taxon>Littorinidae</taxon>
        <taxon>Littorina</taxon>
    </lineage>
</organism>
<evidence type="ECO:0000313" key="4">
    <source>
        <dbReference type="Proteomes" id="UP001374579"/>
    </source>
</evidence>
<accession>A0AAN9BBC6</accession>
<dbReference type="Proteomes" id="UP001374579">
    <property type="component" value="Unassembled WGS sequence"/>
</dbReference>
<keyword evidence="4" id="KW-1185">Reference proteome</keyword>
<gene>
    <name evidence="3" type="ORF">V1264_020952</name>
</gene>
<feature type="region of interest" description="Disordered" evidence="1">
    <location>
        <begin position="299"/>
        <end position="322"/>
    </location>
</feature>